<keyword evidence="7 8" id="KW-0961">Cell wall biogenesis/degradation</keyword>
<keyword evidence="5 8" id="KW-0573">Peptidoglycan synthesis</keyword>
<feature type="binding site" evidence="8">
    <location>
        <position position="459"/>
    </location>
    <ligand>
        <name>meso-2,6-diaminopimelate</name>
        <dbReference type="ChEBI" id="CHEBI:57791"/>
    </ligand>
</feature>
<feature type="binding site" evidence="8">
    <location>
        <begin position="161"/>
        <end position="162"/>
    </location>
    <ligand>
        <name>UDP-N-acetyl-alpha-D-muramoyl-L-alanyl-D-glutamate</name>
        <dbReference type="ChEBI" id="CHEBI:83900"/>
    </ligand>
</feature>
<comment type="caution">
    <text evidence="13">The sequence shown here is derived from an EMBL/GenBank/DDBJ whole genome shotgun (WGS) entry which is preliminary data.</text>
</comment>
<keyword evidence="8" id="KW-0460">Magnesium</keyword>
<dbReference type="InterPro" id="IPR004101">
    <property type="entry name" value="Mur_ligase_C"/>
</dbReference>
<proteinExistence type="inferred from homology"/>
<comment type="catalytic activity">
    <reaction evidence="8">
        <text>UDP-N-acetyl-alpha-D-muramoyl-L-alanyl-D-glutamate + meso-2,6-diaminopimelate + ATP = UDP-N-acetyl-alpha-D-muramoyl-L-alanyl-gamma-D-glutamyl-meso-2,6-diaminopimelate + ADP + phosphate + H(+)</text>
        <dbReference type="Rhea" id="RHEA:23676"/>
        <dbReference type="ChEBI" id="CHEBI:15378"/>
        <dbReference type="ChEBI" id="CHEBI:30616"/>
        <dbReference type="ChEBI" id="CHEBI:43474"/>
        <dbReference type="ChEBI" id="CHEBI:57791"/>
        <dbReference type="ChEBI" id="CHEBI:83900"/>
        <dbReference type="ChEBI" id="CHEBI:83905"/>
        <dbReference type="ChEBI" id="CHEBI:456216"/>
        <dbReference type="EC" id="6.3.2.13"/>
    </reaction>
</comment>
<comment type="subcellular location">
    <subcellularLocation>
        <location evidence="8 9">Cytoplasm</location>
    </subcellularLocation>
</comment>
<comment type="caution">
    <text evidence="8">Lacks conserved residue(s) required for the propagation of feature annotation.</text>
</comment>
<feature type="domain" description="Mur ligase C-terminal" evidence="11">
    <location>
        <begin position="334"/>
        <end position="457"/>
    </location>
</feature>
<dbReference type="Proteomes" id="UP000295773">
    <property type="component" value="Unassembled WGS sequence"/>
</dbReference>
<keyword evidence="8 13" id="KW-0436">Ligase</keyword>
<dbReference type="Pfam" id="PF02875">
    <property type="entry name" value="Mur_ligase_C"/>
    <property type="match status" value="1"/>
</dbReference>
<dbReference type="HAMAP" id="MF_00208">
    <property type="entry name" value="MurE"/>
    <property type="match status" value="1"/>
</dbReference>
<dbReference type="InterPro" id="IPR036615">
    <property type="entry name" value="Mur_ligase_C_dom_sf"/>
</dbReference>
<dbReference type="InterPro" id="IPR036565">
    <property type="entry name" value="Mur-like_cat_sf"/>
</dbReference>
<feature type="binding site" evidence="8">
    <location>
        <position position="194"/>
    </location>
    <ligand>
        <name>UDP-N-acetyl-alpha-D-muramoyl-L-alanyl-D-glutamate</name>
        <dbReference type="ChEBI" id="CHEBI:83900"/>
    </ligand>
</feature>
<evidence type="ECO:0000259" key="10">
    <source>
        <dbReference type="Pfam" id="PF01225"/>
    </source>
</evidence>
<dbReference type="NCBIfam" id="NF001126">
    <property type="entry name" value="PRK00139.1-4"/>
    <property type="match status" value="1"/>
</dbReference>
<evidence type="ECO:0000256" key="7">
    <source>
        <dbReference type="ARBA" id="ARBA00023316"/>
    </source>
</evidence>
<evidence type="ECO:0000256" key="6">
    <source>
        <dbReference type="ARBA" id="ARBA00023306"/>
    </source>
</evidence>
<keyword evidence="8" id="KW-0547">Nucleotide-binding</keyword>
<dbReference type="PANTHER" id="PTHR23135">
    <property type="entry name" value="MUR LIGASE FAMILY MEMBER"/>
    <property type="match status" value="1"/>
</dbReference>
<evidence type="ECO:0000256" key="4">
    <source>
        <dbReference type="ARBA" id="ARBA00022960"/>
    </source>
</evidence>
<feature type="binding site" evidence="8">
    <location>
        <position position="382"/>
    </location>
    <ligand>
        <name>meso-2,6-diaminopimelate</name>
        <dbReference type="ChEBI" id="CHEBI:57791"/>
    </ligand>
</feature>
<dbReference type="GO" id="GO:0005737">
    <property type="term" value="C:cytoplasm"/>
    <property type="evidence" value="ECO:0007669"/>
    <property type="project" value="UniProtKB-SubCell"/>
</dbReference>
<name>A0A4R3TKV3_9FIRM</name>
<dbReference type="GO" id="GO:0009252">
    <property type="term" value="P:peptidoglycan biosynthetic process"/>
    <property type="evidence" value="ECO:0007669"/>
    <property type="project" value="UniProtKB-UniRule"/>
</dbReference>
<evidence type="ECO:0000259" key="12">
    <source>
        <dbReference type="Pfam" id="PF08245"/>
    </source>
</evidence>
<keyword evidence="8" id="KW-0067">ATP-binding</keyword>
<evidence type="ECO:0000256" key="9">
    <source>
        <dbReference type="RuleBase" id="RU004135"/>
    </source>
</evidence>
<feature type="binding site" evidence="8">
    <location>
        <position position="455"/>
    </location>
    <ligand>
        <name>meso-2,6-diaminopimelate</name>
        <dbReference type="ChEBI" id="CHEBI:57791"/>
    </ligand>
</feature>
<evidence type="ECO:0000256" key="5">
    <source>
        <dbReference type="ARBA" id="ARBA00022984"/>
    </source>
</evidence>
<keyword evidence="4 8" id="KW-0133">Cell shape</keyword>
<dbReference type="GO" id="GO:0008360">
    <property type="term" value="P:regulation of cell shape"/>
    <property type="evidence" value="ECO:0007669"/>
    <property type="project" value="UniProtKB-KW"/>
</dbReference>
<feature type="binding site" evidence="8">
    <location>
        <position position="28"/>
    </location>
    <ligand>
        <name>UDP-N-acetyl-alpha-D-muramoyl-L-alanyl-D-glutamate</name>
        <dbReference type="ChEBI" id="CHEBI:83900"/>
    </ligand>
</feature>
<keyword evidence="14" id="KW-1185">Reference proteome</keyword>
<dbReference type="Gene3D" id="3.40.1390.10">
    <property type="entry name" value="MurE/MurF, N-terminal domain"/>
    <property type="match status" value="1"/>
</dbReference>
<dbReference type="GO" id="GO:0008765">
    <property type="term" value="F:UDP-N-acetylmuramoylalanyl-D-glutamate-2,6-diaminopimelate ligase activity"/>
    <property type="evidence" value="ECO:0007669"/>
    <property type="project" value="UniProtKB-UniRule"/>
</dbReference>
<evidence type="ECO:0000256" key="1">
    <source>
        <dbReference type="ARBA" id="ARBA00004752"/>
    </source>
</evidence>
<dbReference type="SUPFAM" id="SSF53623">
    <property type="entry name" value="MurD-like peptide ligases, catalytic domain"/>
    <property type="match status" value="1"/>
</dbReference>
<reference evidence="13 14" key="1">
    <citation type="submission" date="2019-03" db="EMBL/GenBank/DDBJ databases">
        <title>Genomic Encyclopedia of Type Strains, Phase IV (KMG-IV): sequencing the most valuable type-strain genomes for metagenomic binning, comparative biology and taxonomic classification.</title>
        <authorList>
            <person name="Goeker M."/>
        </authorList>
    </citation>
    <scope>NUCLEOTIDE SEQUENCE [LARGE SCALE GENOMIC DNA]</scope>
    <source>
        <strain evidence="13 14">DSM 29481</strain>
    </source>
</reference>
<dbReference type="GO" id="GO:0005524">
    <property type="term" value="F:ATP binding"/>
    <property type="evidence" value="ECO:0007669"/>
    <property type="project" value="UniProtKB-UniRule"/>
</dbReference>
<dbReference type="Gene3D" id="3.90.190.20">
    <property type="entry name" value="Mur ligase, C-terminal domain"/>
    <property type="match status" value="1"/>
</dbReference>
<evidence type="ECO:0000256" key="8">
    <source>
        <dbReference type="HAMAP-Rule" id="MF_00208"/>
    </source>
</evidence>
<dbReference type="SUPFAM" id="SSF53244">
    <property type="entry name" value="MurD-like peptide ligases, peptide-binding domain"/>
    <property type="match status" value="1"/>
</dbReference>
<comment type="pathway">
    <text evidence="1 8 9">Cell wall biogenesis; peptidoglycan biosynthesis.</text>
</comment>
<dbReference type="SUPFAM" id="SSF63418">
    <property type="entry name" value="MurE/MurF N-terminal domain"/>
    <property type="match status" value="1"/>
</dbReference>
<dbReference type="EC" id="6.3.2.13" evidence="8"/>
<evidence type="ECO:0000256" key="3">
    <source>
        <dbReference type="ARBA" id="ARBA00022618"/>
    </source>
</evidence>
<evidence type="ECO:0000256" key="2">
    <source>
        <dbReference type="ARBA" id="ARBA00005898"/>
    </source>
</evidence>
<feature type="modified residue" description="N6-carboxylysine" evidence="8">
    <location>
        <position position="228"/>
    </location>
</feature>
<dbReference type="InterPro" id="IPR005761">
    <property type="entry name" value="UDP-N-AcMur-Glu-dNH2Pim_ligase"/>
</dbReference>
<comment type="PTM">
    <text evidence="8">Carboxylation is probably crucial for Mg(2+) binding and, consequently, for the gamma-phosphate positioning of ATP.</text>
</comment>
<dbReference type="InterPro" id="IPR035911">
    <property type="entry name" value="MurE/MurF_N"/>
</dbReference>
<feature type="domain" description="Mur ligase N-terminal catalytic" evidence="10">
    <location>
        <begin position="23"/>
        <end position="74"/>
    </location>
</feature>
<comment type="cofactor">
    <cofactor evidence="8">
        <name>Mg(2+)</name>
        <dbReference type="ChEBI" id="CHEBI:18420"/>
    </cofactor>
</comment>
<feature type="binding site" evidence="8">
    <location>
        <position position="196"/>
    </location>
    <ligand>
        <name>UDP-N-acetyl-alpha-D-muramoyl-L-alanyl-D-glutamate</name>
        <dbReference type="ChEBI" id="CHEBI:83900"/>
    </ligand>
</feature>
<organism evidence="13 14">
    <name type="scientific">Longicatena caecimuris</name>
    <dbReference type="NCBI Taxonomy" id="1796635"/>
    <lineage>
        <taxon>Bacteria</taxon>
        <taxon>Bacillati</taxon>
        <taxon>Bacillota</taxon>
        <taxon>Erysipelotrichia</taxon>
        <taxon>Erysipelotrichales</taxon>
        <taxon>Erysipelotrichaceae</taxon>
        <taxon>Longicatena</taxon>
    </lineage>
</organism>
<evidence type="ECO:0000313" key="13">
    <source>
        <dbReference type="EMBL" id="TCU63008.1"/>
    </source>
</evidence>
<comment type="function">
    <text evidence="8">Catalyzes the addition of meso-diaminopimelic acid to the nucleotide precursor UDP-N-acetylmuramoyl-L-alanyl-D-glutamate (UMAG) in the biosynthesis of bacterial cell-wall peptidoglycan.</text>
</comment>
<keyword evidence="3 8" id="KW-0132">Cell division</keyword>
<feature type="binding site" evidence="8">
    <location>
        <begin position="406"/>
        <end position="409"/>
    </location>
    <ligand>
        <name>meso-2,6-diaminopimelate</name>
        <dbReference type="ChEBI" id="CHEBI:57791"/>
    </ligand>
</feature>
<dbReference type="UniPathway" id="UPA00219"/>
<sequence>MTRLNELLGMLHIACDDTRILQGVSDDSRKVKKDWLFVCRKGITHDGAAYIDDALRKGAVVLCDKKRKWRKNGQKVEATSHQEKEQVYACEDVEAIAQALIELYFGDLCKHLCVIGVSGTSGKTSVACIITHILRKQQKKTFRIGTHEIDDNQHIQAIPNTTPDSFTLANLLKEAIQQGFTHIVMEVSSHAIDQNRICFMSYDAIVYTNITQDHLDYHFTRTHYMYTKFKLRRYLKKDGFIIINKDFPYLMKLQHLSDAKLITIGFDAAHFTIEDMHLSEQGAIFTINGYSFVIPLLGKMNVYNTTEAIALCHMLNITYEQLIASCQDLPYVSGRMELMKGKKHTVLLDYAHTPDAVEKLMEFARSICQGKLYIIVGCGGERDRSKRKLMADAACKYSDMAIFTSDNPRHESLSTILLDMCKTTYQNYEVVENRYFAIKYTIKIAKESDIIVIAGKGNEKTQDVEGRMYPFDDADCVRKRFAKEELFWK</sequence>
<dbReference type="GO" id="GO:0071555">
    <property type="term" value="P:cell wall organization"/>
    <property type="evidence" value="ECO:0007669"/>
    <property type="project" value="UniProtKB-KW"/>
</dbReference>
<protein>
    <recommendedName>
        <fullName evidence="8">UDP-N-acetylmuramoyl-L-alanyl-D-glutamate--2,6-diaminopimelate ligase</fullName>
        <ecNumber evidence="8">6.3.2.13</ecNumber>
    </recommendedName>
    <alternativeName>
        <fullName evidence="8">Meso-A2pm-adding enzyme</fullName>
    </alternativeName>
    <alternativeName>
        <fullName evidence="8">Meso-diaminopimelate-adding enzyme</fullName>
    </alternativeName>
    <alternativeName>
        <fullName evidence="8">UDP-MurNAc-L-Ala-D-Glu:meso-diaminopimelate ligase</fullName>
    </alternativeName>
    <alternativeName>
        <fullName evidence="8">UDP-MurNAc-tripeptide synthetase</fullName>
    </alternativeName>
    <alternativeName>
        <fullName evidence="8">UDP-N-acetylmuramyl-tripeptide synthetase</fullName>
    </alternativeName>
</protein>
<dbReference type="NCBIfam" id="TIGR01085">
    <property type="entry name" value="murE"/>
    <property type="match status" value="1"/>
</dbReference>
<feature type="binding site" evidence="8">
    <location>
        <position position="160"/>
    </location>
    <ligand>
        <name>UDP-N-acetyl-alpha-D-muramoyl-L-alanyl-D-glutamate</name>
        <dbReference type="ChEBI" id="CHEBI:83900"/>
    </ligand>
</feature>
<keyword evidence="6 8" id="KW-0131">Cell cycle</keyword>
<dbReference type="AlphaFoldDB" id="A0A4R3TKV3"/>
<dbReference type="Pfam" id="PF08245">
    <property type="entry name" value="Mur_ligase_M"/>
    <property type="match status" value="1"/>
</dbReference>
<dbReference type="GO" id="GO:0051301">
    <property type="term" value="P:cell division"/>
    <property type="evidence" value="ECO:0007669"/>
    <property type="project" value="UniProtKB-KW"/>
</dbReference>
<feature type="short sequence motif" description="Meso-diaminopimelate recognition motif" evidence="8">
    <location>
        <begin position="406"/>
        <end position="409"/>
    </location>
</feature>
<feature type="binding site" evidence="8">
    <location>
        <begin position="119"/>
        <end position="125"/>
    </location>
    <ligand>
        <name>ATP</name>
        <dbReference type="ChEBI" id="CHEBI:30616"/>
    </ligand>
</feature>
<dbReference type="RefSeq" id="WP_132223728.1">
    <property type="nucleotide sequence ID" value="NZ_JANKBG010000002.1"/>
</dbReference>
<evidence type="ECO:0000313" key="14">
    <source>
        <dbReference type="Proteomes" id="UP000295773"/>
    </source>
</evidence>
<accession>A0A4R3TKV3</accession>
<dbReference type="PANTHER" id="PTHR23135:SF4">
    <property type="entry name" value="UDP-N-ACETYLMURAMOYL-L-ALANYL-D-GLUTAMATE--2,6-DIAMINOPIMELATE LIGASE MURE HOMOLOG, CHLOROPLASTIC"/>
    <property type="match status" value="1"/>
</dbReference>
<dbReference type="Gene3D" id="3.40.1190.10">
    <property type="entry name" value="Mur-like, catalytic domain"/>
    <property type="match status" value="1"/>
</dbReference>
<dbReference type="InterPro" id="IPR013221">
    <property type="entry name" value="Mur_ligase_cen"/>
</dbReference>
<evidence type="ECO:0000259" key="11">
    <source>
        <dbReference type="Pfam" id="PF02875"/>
    </source>
</evidence>
<dbReference type="EMBL" id="SMBP01000002">
    <property type="protein sequence ID" value="TCU63008.1"/>
    <property type="molecule type" value="Genomic_DNA"/>
</dbReference>
<comment type="similarity">
    <text evidence="2 8">Belongs to the MurCDEF family. MurE subfamily.</text>
</comment>
<keyword evidence="8" id="KW-0963">Cytoplasm</keyword>
<dbReference type="Pfam" id="PF01225">
    <property type="entry name" value="Mur_ligase"/>
    <property type="match status" value="1"/>
</dbReference>
<dbReference type="InterPro" id="IPR000713">
    <property type="entry name" value="Mur_ligase_N"/>
</dbReference>
<feature type="domain" description="Mur ligase central" evidence="12">
    <location>
        <begin position="117"/>
        <end position="311"/>
    </location>
</feature>
<gene>
    <name evidence="8" type="primary">murE</name>
    <name evidence="13" type="ORF">EDD61_1027</name>
</gene>
<feature type="binding site" evidence="8">
    <location>
        <position position="188"/>
    </location>
    <ligand>
        <name>UDP-N-acetyl-alpha-D-muramoyl-L-alanyl-D-glutamate</name>
        <dbReference type="ChEBI" id="CHEBI:83900"/>
    </ligand>
</feature>
<dbReference type="GO" id="GO:0000287">
    <property type="term" value="F:magnesium ion binding"/>
    <property type="evidence" value="ECO:0007669"/>
    <property type="project" value="UniProtKB-UniRule"/>
</dbReference>